<organism evidence="2 3">
    <name type="scientific">Brachyspira murdochii (strain ATCC 51284 / DSM 12563 / 56-150)</name>
    <name type="common">Serpulina murdochii</name>
    <dbReference type="NCBI Taxonomy" id="526224"/>
    <lineage>
        <taxon>Bacteria</taxon>
        <taxon>Pseudomonadati</taxon>
        <taxon>Spirochaetota</taxon>
        <taxon>Spirochaetia</taxon>
        <taxon>Brachyspirales</taxon>
        <taxon>Brachyspiraceae</taxon>
        <taxon>Brachyspira</taxon>
    </lineage>
</organism>
<sequence>MKDKNYASFIIAKIDSKENYKILENYILNKFEYSEIIILINDHNIKNIKEYLNPSSDNVLCLNLGQNTDEDNSIRAGLEFSKGDVVFVIKDLSISNIEDYLDNLYESNKKGVDASFLTSKYYRFKDKLTINLISSFSKHKLKNVYDILFLVTRRVINAITEDSSKTTPISYIIRDIGYSYNELEYNIKNKKYYMSKQTRSVYLLLFSEASSNFTASLSLLSALIAVVTGIYALIIYLSDNKPVEGWTTTFLFLSFSFTMIFAIFSLIIRYLSVIQKELYNKPNFRVKSVFKL</sequence>
<proteinExistence type="predicted"/>
<reference evidence="2 3" key="1">
    <citation type="journal article" date="2010" name="Stand. Genomic Sci.">
        <title>Complete genome sequence of Brachyspira murdochii type strain (56-150).</title>
        <authorList>
            <person name="Pati A."/>
            <person name="Sikorski J."/>
            <person name="Gronow S."/>
            <person name="Munk C."/>
            <person name="Lapidus A."/>
            <person name="Copeland A."/>
            <person name="Glavina Del Tio T."/>
            <person name="Nolan M."/>
            <person name="Lucas S."/>
            <person name="Chen F."/>
            <person name="Tice H."/>
            <person name="Cheng J.F."/>
            <person name="Han C."/>
            <person name="Detter J.C."/>
            <person name="Bruce D."/>
            <person name="Tapia R."/>
            <person name="Goodwin L."/>
            <person name="Pitluck S."/>
            <person name="Liolios K."/>
            <person name="Ivanova N."/>
            <person name="Mavromatis K."/>
            <person name="Mikhailova N."/>
            <person name="Chen A."/>
            <person name="Palaniappan K."/>
            <person name="Land M."/>
            <person name="Hauser L."/>
            <person name="Chang Y.J."/>
            <person name="Jeffries C.D."/>
            <person name="Spring S."/>
            <person name="Rohde M."/>
            <person name="Goker M."/>
            <person name="Bristow J."/>
            <person name="Eisen J.A."/>
            <person name="Markowitz V."/>
            <person name="Hugenholtz P."/>
            <person name="Kyrpides N.C."/>
            <person name="Klenk H.P."/>
        </authorList>
    </citation>
    <scope>NUCLEOTIDE SEQUENCE [LARGE SCALE GENOMIC DNA]</scope>
    <source>
        <strain evidence="3">ATCC 51284 / DSM 12563 / 56-150</strain>
    </source>
</reference>
<evidence type="ECO:0000313" key="2">
    <source>
        <dbReference type="EMBL" id="ADG71560.1"/>
    </source>
</evidence>
<gene>
    <name evidence="2" type="ordered locus">Bmur_1473</name>
</gene>
<feature type="transmembrane region" description="Helical" evidence="1">
    <location>
        <begin position="217"/>
        <end position="238"/>
    </location>
</feature>
<keyword evidence="1" id="KW-1133">Transmembrane helix</keyword>
<dbReference type="AlphaFoldDB" id="D5UA37"/>
<keyword evidence="1" id="KW-0472">Membrane</keyword>
<dbReference type="KEGG" id="brm:Bmur_1473"/>
<dbReference type="eggNOG" id="COG1216">
    <property type="taxonomic scope" value="Bacteria"/>
</dbReference>
<keyword evidence="1" id="KW-0812">Transmembrane</keyword>
<dbReference type="HOGENOM" id="CLU_033536_5_0_12"/>
<feature type="transmembrane region" description="Helical" evidence="1">
    <location>
        <begin position="250"/>
        <end position="271"/>
    </location>
</feature>
<dbReference type="OrthoDB" id="9807778at2"/>
<evidence type="ECO:0008006" key="4">
    <source>
        <dbReference type="Google" id="ProtNLM"/>
    </source>
</evidence>
<evidence type="ECO:0000313" key="3">
    <source>
        <dbReference type="Proteomes" id="UP000001915"/>
    </source>
</evidence>
<dbReference type="EMBL" id="CP001959">
    <property type="protein sequence ID" value="ADG71560.1"/>
    <property type="molecule type" value="Genomic_DNA"/>
</dbReference>
<dbReference type="RefSeq" id="WP_013113977.1">
    <property type="nucleotide sequence ID" value="NC_014150.1"/>
</dbReference>
<evidence type="ECO:0000256" key="1">
    <source>
        <dbReference type="SAM" id="Phobius"/>
    </source>
</evidence>
<name>D5UA37_BRAM5</name>
<dbReference type="STRING" id="526224.Bmur_1473"/>
<accession>D5UA37</accession>
<protein>
    <recommendedName>
        <fullName evidence="4">Glycosyl transferase family 2</fullName>
    </recommendedName>
</protein>
<dbReference type="Proteomes" id="UP000001915">
    <property type="component" value="Chromosome"/>
</dbReference>